<dbReference type="GO" id="GO:0015074">
    <property type="term" value="P:DNA integration"/>
    <property type="evidence" value="ECO:0007669"/>
    <property type="project" value="InterPro"/>
</dbReference>
<reference evidence="6 7" key="1">
    <citation type="submission" date="2019-03" db="EMBL/GenBank/DDBJ databases">
        <title>Metabolic potential of uncultured bacteria and archaea associated with petroleum seepage in deep-sea sediments.</title>
        <authorList>
            <person name="Dong X."/>
            <person name="Hubert C."/>
        </authorList>
    </citation>
    <scope>NUCLEOTIDE SEQUENCE [LARGE SCALE GENOMIC DNA]</scope>
    <source>
        <strain evidence="6">E29_bin36</strain>
    </source>
</reference>
<accession>A0A523XS05</accession>
<comment type="caution">
    <text evidence="6">The sequence shown here is derived from an EMBL/GenBank/DDBJ whole genome shotgun (WGS) entry which is preliminary data.</text>
</comment>
<dbReference type="SUPFAM" id="SSF56349">
    <property type="entry name" value="DNA breaking-rejoining enzymes"/>
    <property type="match status" value="1"/>
</dbReference>
<dbReference type="GO" id="GO:0006310">
    <property type="term" value="P:DNA recombination"/>
    <property type="evidence" value="ECO:0007669"/>
    <property type="project" value="UniProtKB-KW"/>
</dbReference>
<dbReference type="InterPro" id="IPR002104">
    <property type="entry name" value="Integrase_catalytic"/>
</dbReference>
<gene>
    <name evidence="6" type="ORF">E3J38_02785</name>
</gene>
<dbReference type="Pfam" id="PF00589">
    <property type="entry name" value="Phage_integrase"/>
    <property type="match status" value="1"/>
</dbReference>
<evidence type="ECO:0000256" key="3">
    <source>
        <dbReference type="PROSITE-ProRule" id="PRU01248"/>
    </source>
</evidence>
<keyword evidence="1 3" id="KW-0238">DNA-binding</keyword>
<dbReference type="EMBL" id="SOIP01000169">
    <property type="protein sequence ID" value="TET82083.1"/>
    <property type="molecule type" value="Genomic_DNA"/>
</dbReference>
<dbReference type="InterPro" id="IPR010998">
    <property type="entry name" value="Integrase_recombinase_N"/>
</dbReference>
<evidence type="ECO:0000313" key="6">
    <source>
        <dbReference type="EMBL" id="TET82083.1"/>
    </source>
</evidence>
<dbReference type="PROSITE" id="PS51898">
    <property type="entry name" value="TYR_RECOMBINASE"/>
    <property type="match status" value="1"/>
</dbReference>
<dbReference type="InterPro" id="IPR044068">
    <property type="entry name" value="CB"/>
</dbReference>
<dbReference type="PANTHER" id="PTHR30349">
    <property type="entry name" value="PHAGE INTEGRASE-RELATED"/>
    <property type="match status" value="1"/>
</dbReference>
<dbReference type="InterPro" id="IPR013762">
    <property type="entry name" value="Integrase-like_cat_sf"/>
</dbReference>
<evidence type="ECO:0008006" key="8">
    <source>
        <dbReference type="Google" id="ProtNLM"/>
    </source>
</evidence>
<evidence type="ECO:0000313" key="7">
    <source>
        <dbReference type="Proteomes" id="UP000315534"/>
    </source>
</evidence>
<organism evidence="6 7">
    <name type="scientific">candidate division TA06 bacterium</name>
    <dbReference type="NCBI Taxonomy" id="2250710"/>
    <lineage>
        <taxon>Bacteria</taxon>
        <taxon>Bacteria division TA06</taxon>
    </lineage>
</organism>
<dbReference type="GO" id="GO:0003677">
    <property type="term" value="F:DNA binding"/>
    <property type="evidence" value="ECO:0007669"/>
    <property type="project" value="UniProtKB-UniRule"/>
</dbReference>
<proteinExistence type="predicted"/>
<evidence type="ECO:0000256" key="1">
    <source>
        <dbReference type="ARBA" id="ARBA00023125"/>
    </source>
</evidence>
<evidence type="ECO:0000259" key="4">
    <source>
        <dbReference type="PROSITE" id="PS51898"/>
    </source>
</evidence>
<feature type="domain" description="Tyr recombinase" evidence="4">
    <location>
        <begin position="158"/>
        <end position="338"/>
    </location>
</feature>
<dbReference type="Gene3D" id="1.10.150.130">
    <property type="match status" value="1"/>
</dbReference>
<name>A0A523XS05_UNCT6</name>
<dbReference type="Gene3D" id="1.10.443.10">
    <property type="entry name" value="Intergrase catalytic core"/>
    <property type="match status" value="1"/>
</dbReference>
<dbReference type="AlphaFoldDB" id="A0A523XS05"/>
<protein>
    <recommendedName>
        <fullName evidence="8">Tyr recombinase domain-containing protein</fullName>
    </recommendedName>
</protein>
<feature type="domain" description="Core-binding (CB)" evidence="5">
    <location>
        <begin position="47"/>
        <end position="134"/>
    </location>
</feature>
<sequence length="460" mass="52234">MVKQKSNGPQTRQTITSLAGRLGLPAMFLDLKIMGLEELAGSTGVSVRNKEFILRFLNHISPEVSEGRLTFYTHKLRRLSEWLQKDFDIVAEEDLRAILTFLSKGNARLDGGKFSQGTLHGYKVTLKRFYRWLEGDDEEYPHKVRWIKSNGDTTRIKEPEQILTPQEVLEMIRHARSPRDKAIVSFLYESGARVSEMLSMKIRHLEFTATMVKATLPISKTKPRVIPLISCRKHLVTWINYHPLKDDPEAVLWSNLKHDGRKPIISQTVGVILKAIAANAGITKRVYAHLFRACSITHKQCSGWPEQAIKAFHGLSKDSKVMKHYSHLSYSNLEQIQQKMNGLPVKDSTQISRGIKCSNCGRMNPLFVEMCQCGTPTELKVISNGHGSLESELEARLEKKMEQFIEGRLAHDRQMERFMNALLEKSQQSPVLLKAIGEIGNELQIQKRVPPTRASVTTPT</sequence>
<dbReference type="PANTHER" id="PTHR30349:SF87">
    <property type="entry name" value="TRANSPOSASE A"/>
    <property type="match status" value="1"/>
</dbReference>
<dbReference type="InterPro" id="IPR011010">
    <property type="entry name" value="DNA_brk_join_enz"/>
</dbReference>
<dbReference type="InterPro" id="IPR050090">
    <property type="entry name" value="Tyrosine_recombinase_XerCD"/>
</dbReference>
<dbReference type="PROSITE" id="PS51900">
    <property type="entry name" value="CB"/>
    <property type="match status" value="1"/>
</dbReference>
<keyword evidence="2" id="KW-0233">DNA recombination</keyword>
<evidence type="ECO:0000259" key="5">
    <source>
        <dbReference type="PROSITE" id="PS51900"/>
    </source>
</evidence>
<dbReference type="Proteomes" id="UP000315534">
    <property type="component" value="Unassembled WGS sequence"/>
</dbReference>
<evidence type="ECO:0000256" key="2">
    <source>
        <dbReference type="ARBA" id="ARBA00023172"/>
    </source>
</evidence>